<organism evidence="1 2">
    <name type="scientific">Echinops telfairi</name>
    <name type="common">Lesser hedgehog tenrec</name>
    <dbReference type="NCBI Taxonomy" id="9371"/>
    <lineage>
        <taxon>Eukaryota</taxon>
        <taxon>Metazoa</taxon>
        <taxon>Chordata</taxon>
        <taxon>Craniata</taxon>
        <taxon>Vertebrata</taxon>
        <taxon>Euteleostomi</taxon>
        <taxon>Mammalia</taxon>
        <taxon>Eutheria</taxon>
        <taxon>Afrotheria</taxon>
        <taxon>Tenrecidae</taxon>
        <taxon>Tenrecinae</taxon>
        <taxon>Echinops</taxon>
    </lineage>
</organism>
<name>A0AC55D9U3_ECHTE</name>
<sequence>MPEITNHSLFPSLQMRGSDDGDSRDPEWPKTSSLGPSDSRTQRANHTKKLQELALLLPVALMAGNKKLTKKEILLHVLHYIQYLQKSIDVAKALLRFYTTERKHRFTGLARKPPGSPARQRHSTPSSSPCARKSQLQGACRKPQKKKPGRTSERQTRAQKPRRCLALCKSEVTSSPEQTGENLQGANLPLRCWDFSRQLDDAALSPCPGCCVGACAQDDETFAAPGVLGDAERICLLNGGQACPWQKLLCCDSSEEVKEYDPWLPVWTPKDNSEGSLLALEPPQDKDWSATGQPSEVLGLSPSIFSSPGKLLFRQILADGEDYLTQVLFEEVDFGPDSPPWACVSDKDILAEDPEDSREADDPLQSSVLSDDCYLSQSDTSEASSSAGSETTETESLCWQLEESQDDVPEDGLSSSEEDGDYTWTPTRRTSLLPPNGRKAKSRAAKAPVKSKESWAAPGQSQRKKKCVNGFIMFCRMNRKQYIRACPGTASTTATKELAQLWRAMTPQERKPYCTKARRFSRQHNRIVKQDRSSSEDDDDWEPPKPFYQLLANKARREPGPRPRRQ</sequence>
<keyword evidence="1" id="KW-1185">Reference proteome</keyword>
<dbReference type="Proteomes" id="UP000694863">
    <property type="component" value="Unplaced"/>
</dbReference>
<reference evidence="2" key="1">
    <citation type="submission" date="2025-08" db="UniProtKB">
        <authorList>
            <consortium name="RefSeq"/>
        </authorList>
    </citation>
    <scope>IDENTIFICATION</scope>
</reference>
<accession>A0AC55D9U3</accession>
<protein>
    <submittedName>
        <fullName evidence="2">Meiosis initiator protein</fullName>
    </submittedName>
</protein>
<dbReference type="RefSeq" id="XP_045148517.1">
    <property type="nucleotide sequence ID" value="XM_045292582.1"/>
</dbReference>
<gene>
    <name evidence="2" type="primary">MEIOSIN</name>
</gene>
<evidence type="ECO:0000313" key="2">
    <source>
        <dbReference type="RefSeq" id="XP_045148517.1"/>
    </source>
</evidence>
<proteinExistence type="predicted"/>
<evidence type="ECO:0000313" key="1">
    <source>
        <dbReference type="Proteomes" id="UP000694863"/>
    </source>
</evidence>